<feature type="transmembrane region" description="Helical" evidence="1">
    <location>
        <begin position="171"/>
        <end position="191"/>
    </location>
</feature>
<feature type="transmembrane region" description="Helical" evidence="1">
    <location>
        <begin position="67"/>
        <end position="90"/>
    </location>
</feature>
<keyword evidence="1" id="KW-0472">Membrane</keyword>
<organism evidence="2">
    <name type="scientific">hydrothermal vent metagenome</name>
    <dbReference type="NCBI Taxonomy" id="652676"/>
    <lineage>
        <taxon>unclassified sequences</taxon>
        <taxon>metagenomes</taxon>
        <taxon>ecological metagenomes</taxon>
    </lineage>
</organism>
<proteinExistence type="predicted"/>
<keyword evidence="1" id="KW-0812">Transmembrane</keyword>
<dbReference type="InterPro" id="IPR026898">
    <property type="entry name" value="PrsW"/>
</dbReference>
<protein>
    <recommendedName>
        <fullName evidence="3">Protease PrsW</fullName>
    </recommendedName>
</protein>
<sequence>MTFSSIITVIVVGFFPSLIWLYFILKEDSRNPEPKRIIALAFFAGMLCVPIVLPLEQYVQTHLGKGFSGIVAWATIEETTKYVLAALLILWRSAVDEPLDYVIYLITIALGFAALENALFIFTPIMSGHTISGLLTGDLRFLGSTLLHVVASATIGFALAFSYMKTPLIRMFYVSVGVILAITLHTSFNLLIMSAGGSRTFDALLLVWSGAVVVLALLEVVKYRTYRNLPNFYV</sequence>
<evidence type="ECO:0000313" key="2">
    <source>
        <dbReference type="EMBL" id="VAW32364.1"/>
    </source>
</evidence>
<dbReference type="PANTHER" id="PTHR36844:SF1">
    <property type="entry name" value="PROTEASE PRSW"/>
    <property type="match status" value="1"/>
</dbReference>
<dbReference type="Pfam" id="PF13367">
    <property type="entry name" value="PrsW-protease"/>
    <property type="match status" value="1"/>
</dbReference>
<feature type="transmembrane region" description="Helical" evidence="1">
    <location>
        <begin position="203"/>
        <end position="221"/>
    </location>
</feature>
<feature type="transmembrane region" description="Helical" evidence="1">
    <location>
        <begin position="37"/>
        <end position="55"/>
    </location>
</feature>
<dbReference type="EMBL" id="UOEV01000041">
    <property type="protein sequence ID" value="VAW32364.1"/>
    <property type="molecule type" value="Genomic_DNA"/>
</dbReference>
<dbReference type="GO" id="GO:0008233">
    <property type="term" value="F:peptidase activity"/>
    <property type="evidence" value="ECO:0007669"/>
    <property type="project" value="InterPro"/>
</dbReference>
<feature type="transmembrane region" description="Helical" evidence="1">
    <location>
        <begin position="145"/>
        <end position="164"/>
    </location>
</feature>
<reference evidence="2" key="1">
    <citation type="submission" date="2018-06" db="EMBL/GenBank/DDBJ databases">
        <authorList>
            <person name="Zhirakovskaya E."/>
        </authorList>
    </citation>
    <scope>NUCLEOTIDE SEQUENCE</scope>
</reference>
<name>A0A3B0VL22_9ZZZZ</name>
<evidence type="ECO:0000256" key="1">
    <source>
        <dbReference type="SAM" id="Phobius"/>
    </source>
</evidence>
<dbReference type="AlphaFoldDB" id="A0A3B0VL22"/>
<gene>
    <name evidence="2" type="ORF">MNBD_CPR01-497</name>
</gene>
<feature type="transmembrane region" description="Helical" evidence="1">
    <location>
        <begin position="6"/>
        <end position="25"/>
    </location>
</feature>
<accession>A0A3B0VL22</accession>
<evidence type="ECO:0008006" key="3">
    <source>
        <dbReference type="Google" id="ProtNLM"/>
    </source>
</evidence>
<keyword evidence="1" id="KW-1133">Transmembrane helix</keyword>
<dbReference type="PANTHER" id="PTHR36844">
    <property type="entry name" value="PROTEASE PRSW"/>
    <property type="match status" value="1"/>
</dbReference>
<feature type="transmembrane region" description="Helical" evidence="1">
    <location>
        <begin position="102"/>
        <end position="125"/>
    </location>
</feature>